<reference evidence="12 13" key="1">
    <citation type="submission" date="2020-08" db="EMBL/GenBank/DDBJ databases">
        <title>Genomic Encyclopedia of Type Strains, Phase IV (KMG-IV): sequencing the most valuable type-strain genomes for metagenomic binning, comparative biology and taxonomic classification.</title>
        <authorList>
            <person name="Goeker M."/>
        </authorList>
    </citation>
    <scope>NUCLEOTIDE SEQUENCE [LARGE SCALE GENOMIC DNA]</scope>
    <source>
        <strain evidence="12 13">DSM 17328</strain>
    </source>
</reference>
<feature type="binding site" evidence="9">
    <location>
        <position position="106"/>
    </location>
    <ligand>
        <name>anthranilate</name>
        <dbReference type="ChEBI" id="CHEBI:16567"/>
        <label>1</label>
    </ligand>
</feature>
<dbReference type="InterPro" id="IPR035902">
    <property type="entry name" value="Nuc_phospho_transferase"/>
</dbReference>
<comment type="caution">
    <text evidence="9">Lacks conserved residue(s) required for the propagation of feature annotation.</text>
</comment>
<gene>
    <name evidence="9" type="primary">trpD</name>
    <name evidence="12" type="ORF">GGQ98_000071</name>
</gene>
<name>A0A7W7F4J8_9SPHN</name>
<evidence type="ECO:0000256" key="9">
    <source>
        <dbReference type="HAMAP-Rule" id="MF_00211"/>
    </source>
</evidence>
<keyword evidence="4 9" id="KW-0808">Transferase</keyword>
<protein>
    <recommendedName>
        <fullName evidence="9">Anthranilate phosphoribosyltransferase</fullName>
        <ecNumber evidence="9">2.4.2.18</ecNumber>
    </recommendedName>
</protein>
<evidence type="ECO:0000256" key="1">
    <source>
        <dbReference type="ARBA" id="ARBA00004907"/>
    </source>
</evidence>
<evidence type="ECO:0000256" key="8">
    <source>
        <dbReference type="ARBA" id="ARBA00061188"/>
    </source>
</evidence>
<comment type="similarity">
    <text evidence="8">In the C-terminal section; belongs to the anthranilate phosphoribosyltransferase family.</text>
</comment>
<feature type="binding site" evidence="9">
    <location>
        <begin position="85"/>
        <end position="88"/>
    </location>
    <ligand>
        <name>5-phospho-alpha-D-ribose 1-diphosphate</name>
        <dbReference type="ChEBI" id="CHEBI:58017"/>
    </ligand>
</feature>
<keyword evidence="9" id="KW-0479">Metal-binding</keyword>
<dbReference type="InterPro" id="IPR017459">
    <property type="entry name" value="Glycosyl_Trfase_fam3_N_dom"/>
</dbReference>
<comment type="similarity">
    <text evidence="9">Belongs to the anthranilate phosphoribosyltransferase family.</text>
</comment>
<evidence type="ECO:0000256" key="2">
    <source>
        <dbReference type="ARBA" id="ARBA00022605"/>
    </source>
</evidence>
<dbReference type="PANTHER" id="PTHR43285">
    <property type="entry name" value="ANTHRANILATE PHOSPHORIBOSYLTRANSFERASE"/>
    <property type="match status" value="1"/>
</dbReference>
<dbReference type="Gene3D" id="1.20.970.10">
    <property type="entry name" value="Transferase, Pyrimidine Nucleoside Phosphorylase, Chain C"/>
    <property type="match status" value="1"/>
</dbReference>
<dbReference type="InterPro" id="IPR005940">
    <property type="entry name" value="Anthranilate_Pribosyl_Tfrase"/>
</dbReference>
<feature type="binding site" evidence="9">
    <location>
        <position position="221"/>
    </location>
    <ligand>
        <name>Mg(2+)</name>
        <dbReference type="ChEBI" id="CHEBI:18420"/>
        <label>2</label>
    </ligand>
</feature>
<evidence type="ECO:0000259" key="10">
    <source>
        <dbReference type="Pfam" id="PF00591"/>
    </source>
</evidence>
<evidence type="ECO:0000313" key="13">
    <source>
        <dbReference type="Proteomes" id="UP000566324"/>
    </source>
</evidence>
<dbReference type="NCBIfam" id="TIGR01245">
    <property type="entry name" value="trpD"/>
    <property type="match status" value="1"/>
</dbReference>
<dbReference type="Pfam" id="PF02885">
    <property type="entry name" value="Glycos_trans_3N"/>
    <property type="match status" value="1"/>
</dbReference>
<feature type="binding site" evidence="9">
    <location>
        <begin position="78"/>
        <end position="79"/>
    </location>
    <ligand>
        <name>5-phospho-alpha-D-ribose 1-diphosphate</name>
        <dbReference type="ChEBI" id="CHEBI:58017"/>
    </ligand>
</feature>
<dbReference type="GO" id="GO:0005829">
    <property type="term" value="C:cytosol"/>
    <property type="evidence" value="ECO:0007669"/>
    <property type="project" value="TreeGrafter"/>
</dbReference>
<evidence type="ECO:0000256" key="7">
    <source>
        <dbReference type="ARBA" id="ARBA00052328"/>
    </source>
</evidence>
<feature type="binding site" evidence="9">
    <location>
        <begin position="103"/>
        <end position="111"/>
    </location>
    <ligand>
        <name>5-phospho-alpha-D-ribose 1-diphosphate</name>
        <dbReference type="ChEBI" id="CHEBI:58017"/>
    </ligand>
</feature>
<dbReference type="SUPFAM" id="SSF52418">
    <property type="entry name" value="Nucleoside phosphorylase/phosphoribosyltransferase catalytic domain"/>
    <property type="match status" value="1"/>
</dbReference>
<dbReference type="HAMAP" id="MF_00211">
    <property type="entry name" value="TrpD"/>
    <property type="match status" value="1"/>
</dbReference>
<feature type="domain" description="Glycosyl transferase family 3" evidence="10">
    <location>
        <begin position="70"/>
        <end position="318"/>
    </location>
</feature>
<keyword evidence="13" id="KW-1185">Reference proteome</keyword>
<dbReference type="SUPFAM" id="SSF47648">
    <property type="entry name" value="Nucleoside phosphorylase/phosphoribosyltransferase N-terminal domain"/>
    <property type="match status" value="1"/>
</dbReference>
<dbReference type="RefSeq" id="WP_184063405.1">
    <property type="nucleotide sequence ID" value="NZ_JACHNZ010000001.1"/>
</dbReference>
<feature type="domain" description="Glycosyl transferase family 3 N-terminal" evidence="11">
    <location>
        <begin position="10"/>
        <end position="60"/>
    </location>
</feature>
<dbReference type="EMBL" id="JACHNZ010000001">
    <property type="protein sequence ID" value="MBB4630470.1"/>
    <property type="molecule type" value="Genomic_DNA"/>
</dbReference>
<feature type="binding site" evidence="9">
    <location>
        <position position="115"/>
    </location>
    <ligand>
        <name>5-phospho-alpha-D-ribose 1-diphosphate</name>
        <dbReference type="ChEBI" id="CHEBI:58017"/>
    </ligand>
</feature>
<feature type="binding site" evidence="9">
    <location>
        <position position="75"/>
    </location>
    <ligand>
        <name>5-phospho-alpha-D-ribose 1-diphosphate</name>
        <dbReference type="ChEBI" id="CHEBI:58017"/>
    </ligand>
</feature>
<dbReference type="GO" id="GO:0004048">
    <property type="term" value="F:anthranilate phosphoribosyltransferase activity"/>
    <property type="evidence" value="ECO:0007669"/>
    <property type="project" value="UniProtKB-UniRule"/>
</dbReference>
<proteinExistence type="inferred from homology"/>
<comment type="caution">
    <text evidence="12">The sequence shown here is derived from an EMBL/GenBank/DDBJ whole genome shotgun (WGS) entry which is preliminary data.</text>
</comment>
<comment type="pathway">
    <text evidence="1 9">Amino-acid biosynthesis; L-tryptophan biosynthesis; L-tryptophan from chorismate: step 2/5.</text>
</comment>
<evidence type="ECO:0000256" key="4">
    <source>
        <dbReference type="ARBA" id="ARBA00022679"/>
    </source>
</evidence>
<dbReference type="Gene3D" id="3.40.1030.10">
    <property type="entry name" value="Nucleoside phosphorylase/phosphoribosyltransferase catalytic domain"/>
    <property type="match status" value="1"/>
</dbReference>
<dbReference type="PANTHER" id="PTHR43285:SF2">
    <property type="entry name" value="ANTHRANILATE PHOSPHORIBOSYLTRANSFERASE"/>
    <property type="match status" value="1"/>
</dbReference>
<comment type="function">
    <text evidence="9">Catalyzes the transfer of the phosphoribosyl group of 5-phosphorylribose-1-pyrophosphate (PRPP) to anthranilate to yield N-(5'-phosphoribosyl)-anthranilate (PRA).</text>
</comment>
<dbReference type="FunFam" id="3.40.1030.10:FF:000002">
    <property type="entry name" value="Anthranilate phosphoribosyltransferase"/>
    <property type="match status" value="1"/>
</dbReference>
<dbReference type="InterPro" id="IPR036320">
    <property type="entry name" value="Glycosyl_Trfase_fam3_N_dom_sf"/>
</dbReference>
<dbReference type="InterPro" id="IPR000312">
    <property type="entry name" value="Glycosyl_Trfase_fam3"/>
</dbReference>
<comment type="cofactor">
    <cofactor evidence="9">
        <name>Mg(2+)</name>
        <dbReference type="ChEBI" id="CHEBI:18420"/>
    </cofactor>
    <text evidence="9">Binds 2 magnesium ions per monomer.</text>
</comment>
<feature type="binding site" evidence="9">
    <location>
        <position position="220"/>
    </location>
    <ligand>
        <name>Mg(2+)</name>
        <dbReference type="ChEBI" id="CHEBI:18420"/>
        <label>2</label>
    </ligand>
</feature>
<dbReference type="EC" id="2.4.2.18" evidence="9"/>
<sequence>MKHLPGTDAPLGEEEARGAFDAILNADIEDAEIARFLTGLAERGETVDEIVAAASVLRSRMRPVAAPGGAIDVCGTGGDGAHTLNISTAVAIVIAACGVTVAKHGNRAASSKSGAADVLSALGLDLDLASDTVERSLAEIGIGFLFAAKHHPVMARVAGVRRAIGRRTIFNMIGPLANPAGVTRQLVGVPGRQWVLPIAEALQKLGADAAMVVHGSDGLDELTVTGGTTYTRLSGGRIETGEVTPETAGLSRHAPDAIRGGTPEENAAAMLRLLGGEQGGYRDIVCLNAAGAMIVAGKAHDWATGAALAASALDDGRARALLERWKAFR</sequence>
<organism evidence="12 13">
    <name type="scientific">Sphingosinicella soli</name>
    <dbReference type="NCBI Taxonomy" id="333708"/>
    <lineage>
        <taxon>Bacteria</taxon>
        <taxon>Pseudomonadati</taxon>
        <taxon>Pseudomonadota</taxon>
        <taxon>Alphaproteobacteria</taxon>
        <taxon>Sphingomonadales</taxon>
        <taxon>Sphingosinicellaceae</taxon>
        <taxon>Sphingosinicella</taxon>
    </lineage>
</organism>
<evidence type="ECO:0000256" key="5">
    <source>
        <dbReference type="ARBA" id="ARBA00022822"/>
    </source>
</evidence>
<keyword evidence="6 9" id="KW-0057">Aromatic amino acid biosynthesis</keyword>
<dbReference type="GO" id="GO:0000162">
    <property type="term" value="P:L-tryptophan biosynthetic process"/>
    <property type="evidence" value="ECO:0007669"/>
    <property type="project" value="UniProtKB-UniRule"/>
</dbReference>
<feature type="binding site" evidence="9">
    <location>
        <position position="161"/>
    </location>
    <ligand>
        <name>anthranilate</name>
        <dbReference type="ChEBI" id="CHEBI:16567"/>
        <label>2</label>
    </ligand>
</feature>
<comment type="catalytic activity">
    <reaction evidence="7 9">
        <text>N-(5-phospho-beta-D-ribosyl)anthranilate + diphosphate = 5-phospho-alpha-D-ribose 1-diphosphate + anthranilate</text>
        <dbReference type="Rhea" id="RHEA:11768"/>
        <dbReference type="ChEBI" id="CHEBI:16567"/>
        <dbReference type="ChEBI" id="CHEBI:18277"/>
        <dbReference type="ChEBI" id="CHEBI:33019"/>
        <dbReference type="ChEBI" id="CHEBI:58017"/>
        <dbReference type="EC" id="2.4.2.18"/>
    </reaction>
</comment>
<dbReference type="AlphaFoldDB" id="A0A7W7F4J8"/>
<comment type="subunit">
    <text evidence="9">Homodimer.</text>
</comment>
<dbReference type="UniPathway" id="UPA00035">
    <property type="reaction ID" value="UER00041"/>
</dbReference>
<feature type="binding site" evidence="9">
    <location>
        <position position="221"/>
    </location>
    <ligand>
        <name>Mg(2+)</name>
        <dbReference type="ChEBI" id="CHEBI:18420"/>
        <label>1</label>
    </ligand>
</feature>
<keyword evidence="9" id="KW-0460">Magnesium</keyword>
<evidence type="ECO:0000313" key="12">
    <source>
        <dbReference type="EMBL" id="MBB4630470.1"/>
    </source>
</evidence>
<keyword evidence="2 9" id="KW-0028">Amino-acid biosynthesis</keyword>
<evidence type="ECO:0000256" key="3">
    <source>
        <dbReference type="ARBA" id="ARBA00022676"/>
    </source>
</evidence>
<feature type="binding site" evidence="9">
    <location>
        <position position="87"/>
    </location>
    <ligand>
        <name>Mg(2+)</name>
        <dbReference type="ChEBI" id="CHEBI:18420"/>
        <label>1</label>
    </ligand>
</feature>
<feature type="binding site" evidence="9">
    <location>
        <position position="83"/>
    </location>
    <ligand>
        <name>5-phospho-alpha-D-ribose 1-diphosphate</name>
        <dbReference type="ChEBI" id="CHEBI:58017"/>
    </ligand>
</feature>
<keyword evidence="5 9" id="KW-0822">Tryptophan biosynthesis</keyword>
<dbReference type="GO" id="GO:0000287">
    <property type="term" value="F:magnesium ion binding"/>
    <property type="evidence" value="ECO:0007669"/>
    <property type="project" value="UniProtKB-UniRule"/>
</dbReference>
<evidence type="ECO:0000256" key="6">
    <source>
        <dbReference type="ARBA" id="ARBA00023141"/>
    </source>
</evidence>
<accession>A0A7W7F4J8</accession>
<evidence type="ECO:0000259" key="11">
    <source>
        <dbReference type="Pfam" id="PF02885"/>
    </source>
</evidence>
<dbReference type="Proteomes" id="UP000566324">
    <property type="component" value="Unassembled WGS sequence"/>
</dbReference>
<dbReference type="Pfam" id="PF00591">
    <property type="entry name" value="Glycos_transf_3"/>
    <property type="match status" value="1"/>
</dbReference>
<feature type="binding site" evidence="9">
    <location>
        <position position="75"/>
    </location>
    <ligand>
        <name>anthranilate</name>
        <dbReference type="ChEBI" id="CHEBI:16567"/>
        <label>1</label>
    </ligand>
</feature>
<keyword evidence="3 9" id="KW-0328">Glycosyltransferase</keyword>